<evidence type="ECO:0000313" key="2">
    <source>
        <dbReference type="EnsemblMetazoa" id="G28045.2:cds"/>
    </source>
</evidence>
<dbReference type="Gene3D" id="2.60.40.10">
    <property type="entry name" value="Immunoglobulins"/>
    <property type="match status" value="2"/>
</dbReference>
<dbReference type="PANTHER" id="PTHR45889:SF8">
    <property type="entry name" value="IG-LIKE DOMAIN-CONTAINING PROTEIN"/>
    <property type="match status" value="1"/>
</dbReference>
<dbReference type="SUPFAM" id="SSF48726">
    <property type="entry name" value="Immunoglobulin"/>
    <property type="match status" value="2"/>
</dbReference>
<accession>A0A8W8LI01</accession>
<organism evidence="2 3">
    <name type="scientific">Magallana gigas</name>
    <name type="common">Pacific oyster</name>
    <name type="synonym">Crassostrea gigas</name>
    <dbReference type="NCBI Taxonomy" id="29159"/>
    <lineage>
        <taxon>Eukaryota</taxon>
        <taxon>Metazoa</taxon>
        <taxon>Spiralia</taxon>
        <taxon>Lophotrochozoa</taxon>
        <taxon>Mollusca</taxon>
        <taxon>Bivalvia</taxon>
        <taxon>Autobranchia</taxon>
        <taxon>Pteriomorphia</taxon>
        <taxon>Ostreida</taxon>
        <taxon>Ostreoidea</taxon>
        <taxon>Ostreidae</taxon>
        <taxon>Magallana</taxon>
    </lineage>
</organism>
<dbReference type="AlphaFoldDB" id="A0A8W8LI01"/>
<dbReference type="InterPro" id="IPR036179">
    <property type="entry name" value="Ig-like_dom_sf"/>
</dbReference>
<protein>
    <recommendedName>
        <fullName evidence="1">Ig-like domain-containing protein</fullName>
    </recommendedName>
</protein>
<dbReference type="Proteomes" id="UP000005408">
    <property type="component" value="Unassembled WGS sequence"/>
</dbReference>
<keyword evidence="3" id="KW-1185">Reference proteome</keyword>
<reference evidence="2" key="1">
    <citation type="submission" date="2022-08" db="UniProtKB">
        <authorList>
            <consortium name="EnsemblMetazoa"/>
        </authorList>
    </citation>
    <scope>IDENTIFICATION</scope>
    <source>
        <strain evidence="2">05x7-T-G4-1.051#20</strain>
    </source>
</reference>
<dbReference type="Pfam" id="PF07686">
    <property type="entry name" value="V-set"/>
    <property type="match status" value="1"/>
</dbReference>
<dbReference type="OrthoDB" id="6159398at2759"/>
<dbReference type="InterPro" id="IPR013783">
    <property type="entry name" value="Ig-like_fold"/>
</dbReference>
<proteinExistence type="predicted"/>
<name>A0A8W8LI01_MAGGI</name>
<dbReference type="InterPro" id="IPR003599">
    <property type="entry name" value="Ig_sub"/>
</dbReference>
<evidence type="ECO:0000313" key="3">
    <source>
        <dbReference type="Proteomes" id="UP000005408"/>
    </source>
</evidence>
<dbReference type="PROSITE" id="PS50835">
    <property type="entry name" value="IG_LIKE"/>
    <property type="match status" value="1"/>
</dbReference>
<sequence length="311" mass="34741">MWTTILRLITFIYLNELLGVIGSLTTLDQVTGMMGDMVSMECNYVNPPGQKWYVIQWKRRNNGTEPETLVTLQNNFLSEDTKPLGASWNNDLEPSFRNRARTNIRQDENDLKFNLEIYDFNCGDRGLYSCEMIGDNSASSQTRLVLKAKPEKPVINNDVIIVDENSTCELECEVLAGLPPVRLTWLISTPGSSKFEVIENLPEQIVKEGTDCRPKVIQHVQLLVTQENSGSMFRCQVDNGMSDVMTEELYDVVQVKIPDPIVPSSPAYTLSCTGNECLSDGPVQGDVKNSARSLLGSSLPSFICMLICILL</sequence>
<evidence type="ECO:0000259" key="1">
    <source>
        <dbReference type="PROSITE" id="PS50835"/>
    </source>
</evidence>
<dbReference type="PANTHER" id="PTHR45889">
    <property type="entry name" value="IG-LIKE DOMAIN-CONTAINING PROTEIN"/>
    <property type="match status" value="1"/>
</dbReference>
<dbReference type="EnsemblMetazoa" id="G28045.2">
    <property type="protein sequence ID" value="G28045.2:cds"/>
    <property type="gene ID" value="G28045"/>
</dbReference>
<feature type="domain" description="Ig-like" evidence="1">
    <location>
        <begin position="150"/>
        <end position="246"/>
    </location>
</feature>
<dbReference type="OMA" id="GLYSCEM"/>
<dbReference type="InterPro" id="IPR013106">
    <property type="entry name" value="Ig_V-set"/>
</dbReference>
<dbReference type="InterPro" id="IPR007110">
    <property type="entry name" value="Ig-like_dom"/>
</dbReference>
<dbReference type="SMART" id="SM00409">
    <property type="entry name" value="IG"/>
    <property type="match status" value="1"/>
</dbReference>